<dbReference type="PANTHER" id="PTHR12049:SF7">
    <property type="entry name" value="PROTEIN ARGININE METHYLTRANSFERASE NDUFAF7, MITOCHONDRIAL"/>
    <property type="match status" value="1"/>
</dbReference>
<sequence length="361" mass="39644">MNAVSKQPTLEERLKSLIKTDGPISLSVFMQLALFDRKQGYYATRPGLGKDFTTAPEISQIFGEMLGVWAAHEWQQMGCPSPFYLIEMGPGRGIMMKDIWRATAKIAGFHDAAHPYLIEPSPSLRKIQAKRLSALKNPQWVNELTDIPNGPSIILANEVLDCLPIRQFIRQDGAWCERKIGLDKNGNFMLGISSPISTETENTPDNLSDMVQDVVEISSALDAFIELISDRLKHDNSRALFIDYGPANSTPGDTLRAYSDGKQVDPLSNVGNVDLTADVDFAKVVQSAKTHGLEIAGPSPQGWFLNALGGVERVNALINQNPDKIDEISEGAMRIMAPDQMGERFQALCLSTKDLPSPAGF</sequence>
<dbReference type="Gene3D" id="3.40.50.12710">
    <property type="match status" value="1"/>
</dbReference>
<proteinExistence type="predicted"/>
<protein>
    <recommendedName>
        <fullName evidence="5">SAM-dependent methyltransferase</fullName>
    </recommendedName>
</protein>
<dbReference type="GO" id="GO:0032259">
    <property type="term" value="P:methylation"/>
    <property type="evidence" value="ECO:0007669"/>
    <property type="project" value="UniProtKB-KW"/>
</dbReference>
<dbReference type="SUPFAM" id="SSF53335">
    <property type="entry name" value="S-adenosyl-L-methionine-dependent methyltransferases"/>
    <property type="match status" value="1"/>
</dbReference>
<evidence type="ECO:0008006" key="5">
    <source>
        <dbReference type="Google" id="ProtNLM"/>
    </source>
</evidence>
<dbReference type="PANTHER" id="PTHR12049">
    <property type="entry name" value="PROTEIN ARGININE METHYLTRANSFERASE NDUFAF7, MITOCHONDRIAL"/>
    <property type="match status" value="1"/>
</dbReference>
<evidence type="ECO:0000256" key="1">
    <source>
        <dbReference type="ARBA" id="ARBA00022603"/>
    </source>
</evidence>
<accession>C6XLV3</accession>
<evidence type="ECO:0000256" key="2">
    <source>
        <dbReference type="ARBA" id="ARBA00022679"/>
    </source>
</evidence>
<dbReference type="InterPro" id="IPR003788">
    <property type="entry name" value="NDUFAF7"/>
</dbReference>
<dbReference type="HOGENOM" id="CLU_024840_3_0_5"/>
<organism evidence="3 4">
    <name type="scientific">Hirschia baltica (strain ATCC 49814 / DSM 5838 / IFAM 1418)</name>
    <dbReference type="NCBI Taxonomy" id="582402"/>
    <lineage>
        <taxon>Bacteria</taxon>
        <taxon>Pseudomonadati</taxon>
        <taxon>Pseudomonadota</taxon>
        <taxon>Alphaproteobacteria</taxon>
        <taxon>Hyphomonadales</taxon>
        <taxon>Hyphomonadaceae</taxon>
        <taxon>Hirschia</taxon>
    </lineage>
</organism>
<dbReference type="AlphaFoldDB" id="C6XLV3"/>
<keyword evidence="1" id="KW-0489">Methyltransferase</keyword>
<dbReference type="STRING" id="582402.Hbal_0307"/>
<dbReference type="EMBL" id="CP001678">
    <property type="protein sequence ID" value="ACT58009.1"/>
    <property type="molecule type" value="Genomic_DNA"/>
</dbReference>
<dbReference type="KEGG" id="hba:Hbal_0307"/>
<reference evidence="4" key="1">
    <citation type="journal article" date="2011" name="J. Bacteriol.">
        <title>Genome sequences of eight morphologically diverse alphaproteobacteria.</title>
        <authorList>
            <consortium name="US DOE Joint Genome Institute"/>
            <person name="Brown P.J."/>
            <person name="Kysela D.T."/>
            <person name="Buechlein A."/>
            <person name="Hemmerich C."/>
            <person name="Brun Y.V."/>
        </authorList>
    </citation>
    <scope>NUCLEOTIDE SEQUENCE [LARGE SCALE GENOMIC DNA]</scope>
    <source>
        <strain evidence="4">ATCC 49814 / DSM 5838 / IFAM 1418</strain>
    </source>
</reference>
<name>C6XLV3_HIRBI</name>
<keyword evidence="2" id="KW-0808">Transferase</keyword>
<evidence type="ECO:0000313" key="4">
    <source>
        <dbReference type="Proteomes" id="UP000002745"/>
    </source>
</evidence>
<dbReference type="GO" id="GO:0035243">
    <property type="term" value="F:protein-arginine omega-N symmetric methyltransferase activity"/>
    <property type="evidence" value="ECO:0007669"/>
    <property type="project" value="TreeGrafter"/>
</dbReference>
<dbReference type="InterPro" id="IPR038375">
    <property type="entry name" value="NDUFAF7_sf"/>
</dbReference>
<gene>
    <name evidence="3" type="ordered locus">Hbal_0307</name>
</gene>
<dbReference type="Proteomes" id="UP000002745">
    <property type="component" value="Chromosome"/>
</dbReference>
<dbReference type="InterPro" id="IPR029063">
    <property type="entry name" value="SAM-dependent_MTases_sf"/>
</dbReference>
<evidence type="ECO:0000313" key="3">
    <source>
        <dbReference type="EMBL" id="ACT58009.1"/>
    </source>
</evidence>
<keyword evidence="4" id="KW-1185">Reference proteome</keyword>
<dbReference type="eggNOG" id="COG1565">
    <property type="taxonomic scope" value="Bacteria"/>
</dbReference>
<dbReference type="Pfam" id="PF02636">
    <property type="entry name" value="Methyltransf_28"/>
    <property type="match status" value="1"/>
</dbReference>